<dbReference type="OrthoDB" id="760831at2759"/>
<organism evidence="2 3">
    <name type="scientific">Dendrobium nobile</name>
    <name type="common">Orchid</name>
    <dbReference type="NCBI Taxonomy" id="94219"/>
    <lineage>
        <taxon>Eukaryota</taxon>
        <taxon>Viridiplantae</taxon>
        <taxon>Streptophyta</taxon>
        <taxon>Embryophyta</taxon>
        <taxon>Tracheophyta</taxon>
        <taxon>Spermatophyta</taxon>
        <taxon>Magnoliopsida</taxon>
        <taxon>Liliopsida</taxon>
        <taxon>Asparagales</taxon>
        <taxon>Orchidaceae</taxon>
        <taxon>Epidendroideae</taxon>
        <taxon>Malaxideae</taxon>
        <taxon>Dendrobiinae</taxon>
        <taxon>Dendrobium</taxon>
    </lineage>
</organism>
<dbReference type="AlphaFoldDB" id="A0A8T3ALE5"/>
<feature type="transmembrane region" description="Helical" evidence="1">
    <location>
        <begin position="12"/>
        <end position="36"/>
    </location>
</feature>
<gene>
    <name evidence="2" type="ORF">KFK09_023401</name>
</gene>
<sequence>MNATMKGVGDVAYKAFTAGLGAATIYLAVTFSINVYRGLSWHTSQSKIEKDKSLE</sequence>
<comment type="caution">
    <text evidence="2">The sequence shown here is derived from an EMBL/GenBank/DDBJ whole genome shotgun (WGS) entry which is preliminary data.</text>
</comment>
<proteinExistence type="predicted"/>
<dbReference type="PANTHER" id="PTHR38525:SF1">
    <property type="entry name" value="OS03G0824500 PROTEIN"/>
    <property type="match status" value="1"/>
</dbReference>
<protein>
    <submittedName>
        <fullName evidence="2">Uncharacterized protein</fullName>
    </submittedName>
</protein>
<keyword evidence="1" id="KW-0812">Transmembrane</keyword>
<dbReference type="Proteomes" id="UP000829196">
    <property type="component" value="Unassembled WGS sequence"/>
</dbReference>
<accession>A0A8T3ALE5</accession>
<keyword evidence="3" id="KW-1185">Reference proteome</keyword>
<evidence type="ECO:0000313" key="2">
    <source>
        <dbReference type="EMBL" id="KAI0497073.1"/>
    </source>
</evidence>
<dbReference type="PANTHER" id="PTHR38525">
    <property type="entry name" value="OS03G0824500 PROTEIN"/>
    <property type="match status" value="1"/>
</dbReference>
<reference evidence="2" key="1">
    <citation type="journal article" date="2022" name="Front. Genet.">
        <title>Chromosome-Scale Assembly of the Dendrobium nobile Genome Provides Insights Into the Molecular Mechanism of the Biosynthesis of the Medicinal Active Ingredient of Dendrobium.</title>
        <authorList>
            <person name="Xu Q."/>
            <person name="Niu S.-C."/>
            <person name="Li K.-L."/>
            <person name="Zheng P.-J."/>
            <person name="Zhang X.-J."/>
            <person name="Jia Y."/>
            <person name="Liu Y."/>
            <person name="Niu Y.-X."/>
            <person name="Yu L.-H."/>
            <person name="Chen D.-F."/>
            <person name="Zhang G.-Q."/>
        </authorList>
    </citation>
    <scope>NUCLEOTIDE SEQUENCE</scope>
    <source>
        <tissue evidence="2">Leaf</tissue>
    </source>
</reference>
<keyword evidence="1" id="KW-1133">Transmembrane helix</keyword>
<name>A0A8T3ALE5_DENNO</name>
<evidence type="ECO:0000256" key="1">
    <source>
        <dbReference type="SAM" id="Phobius"/>
    </source>
</evidence>
<dbReference type="EMBL" id="JAGYWB010000016">
    <property type="protein sequence ID" value="KAI0497073.1"/>
    <property type="molecule type" value="Genomic_DNA"/>
</dbReference>
<keyword evidence="1" id="KW-0472">Membrane</keyword>
<evidence type="ECO:0000313" key="3">
    <source>
        <dbReference type="Proteomes" id="UP000829196"/>
    </source>
</evidence>